<proteinExistence type="predicted"/>
<sequence length="256" mass="28852">MNLELLQSTGQMYPDQLDGTLECGSEAITCCCNRRGTLLAVGCNDGRIAVFDFLTRVVAKIYTGHVHPVTSLSWSRDGFKILSTSTDNNVSIWDVITGECEQRYHFSSPILRAQFHPRDKLVVLVCPIWNAPVLVKMADQHKHTSLPTDGESEQNIVASFTHKGDYIYMGIARGRIIIIQYDDLQIIKSFRVSTGTTAIKSFEFARRGRSFLVNCADRIIRVYSQDVVMLTPQGSDPEPEQKLQDLVNRLDFLSYL</sequence>
<dbReference type="PANTHER" id="PTHR44040:SF1">
    <property type="entry name" value="RETINOBLASTOMA-BINDING PROTEIN 5"/>
    <property type="match status" value="1"/>
</dbReference>
<dbReference type="PROSITE" id="PS00678">
    <property type="entry name" value="WD_REPEATS_1"/>
    <property type="match status" value="1"/>
</dbReference>
<feature type="repeat" description="WD" evidence="5">
    <location>
        <begin position="62"/>
        <end position="103"/>
    </location>
</feature>
<evidence type="ECO:0000256" key="1">
    <source>
        <dbReference type="ARBA" id="ARBA00004123"/>
    </source>
</evidence>
<reference evidence="6 7" key="1">
    <citation type="journal article" date="2023" name="BMC Biol.">
        <title>The compact genome of the sponge Oopsacas minuta (Hexactinellida) is lacking key metazoan core genes.</title>
        <authorList>
            <person name="Santini S."/>
            <person name="Schenkelaars Q."/>
            <person name="Jourda C."/>
            <person name="Duchesne M."/>
            <person name="Belahbib H."/>
            <person name="Rocher C."/>
            <person name="Selva M."/>
            <person name="Riesgo A."/>
            <person name="Vervoort M."/>
            <person name="Leys S.P."/>
            <person name="Kodjabachian L."/>
            <person name="Le Bivic A."/>
            <person name="Borchiellini C."/>
            <person name="Claverie J.M."/>
            <person name="Renard E."/>
        </authorList>
    </citation>
    <scope>NUCLEOTIDE SEQUENCE [LARGE SCALE GENOMIC DNA]</scope>
    <source>
        <strain evidence="6">SPO-2</strain>
    </source>
</reference>
<dbReference type="PANTHER" id="PTHR44040">
    <property type="entry name" value="RETINOBLASTOMA-BINDING PROTEIN 5"/>
    <property type="match status" value="1"/>
</dbReference>
<evidence type="ECO:0000256" key="3">
    <source>
        <dbReference type="ARBA" id="ARBA00022737"/>
    </source>
</evidence>
<gene>
    <name evidence="6" type="ORF">LOD99_9251</name>
</gene>
<dbReference type="AlphaFoldDB" id="A0AAV7JC55"/>
<evidence type="ECO:0000256" key="2">
    <source>
        <dbReference type="ARBA" id="ARBA00022574"/>
    </source>
</evidence>
<organism evidence="6 7">
    <name type="scientific">Oopsacas minuta</name>
    <dbReference type="NCBI Taxonomy" id="111878"/>
    <lineage>
        <taxon>Eukaryota</taxon>
        <taxon>Metazoa</taxon>
        <taxon>Porifera</taxon>
        <taxon>Hexactinellida</taxon>
        <taxon>Hexasterophora</taxon>
        <taxon>Lyssacinosida</taxon>
        <taxon>Leucopsacidae</taxon>
        <taxon>Oopsacas</taxon>
    </lineage>
</organism>
<evidence type="ECO:0000256" key="4">
    <source>
        <dbReference type="ARBA" id="ARBA00023242"/>
    </source>
</evidence>
<evidence type="ECO:0000313" key="7">
    <source>
        <dbReference type="Proteomes" id="UP001165289"/>
    </source>
</evidence>
<protein>
    <submittedName>
        <fullName evidence="6">Retinoblastoma-binding protein 5-like protein isoform X2</fullName>
    </submittedName>
</protein>
<dbReference type="Proteomes" id="UP001165289">
    <property type="component" value="Unassembled WGS sequence"/>
</dbReference>
<dbReference type="Gene3D" id="2.130.10.10">
    <property type="entry name" value="YVTN repeat-like/Quinoprotein amine dehydrogenase"/>
    <property type="match status" value="1"/>
</dbReference>
<dbReference type="InterPro" id="IPR015943">
    <property type="entry name" value="WD40/YVTN_repeat-like_dom_sf"/>
</dbReference>
<dbReference type="SUPFAM" id="SSF117289">
    <property type="entry name" value="Nucleoporin domain"/>
    <property type="match status" value="1"/>
</dbReference>
<dbReference type="SMART" id="SM00320">
    <property type="entry name" value="WD40"/>
    <property type="match status" value="3"/>
</dbReference>
<dbReference type="PROSITE" id="PS50082">
    <property type="entry name" value="WD_REPEATS_2"/>
    <property type="match status" value="1"/>
</dbReference>
<dbReference type="GO" id="GO:0048188">
    <property type="term" value="C:Set1C/COMPASS complex"/>
    <property type="evidence" value="ECO:0007669"/>
    <property type="project" value="InterPro"/>
</dbReference>
<comment type="caution">
    <text evidence="6">The sequence shown here is derived from an EMBL/GenBank/DDBJ whole genome shotgun (WGS) entry which is preliminary data.</text>
</comment>
<keyword evidence="4" id="KW-0539">Nucleus</keyword>
<name>A0AAV7JC55_9METZ</name>
<accession>A0AAV7JC55</accession>
<dbReference type="InterPro" id="IPR019775">
    <property type="entry name" value="WD40_repeat_CS"/>
</dbReference>
<dbReference type="InterPro" id="IPR037850">
    <property type="entry name" value="RBBP5/Swd1"/>
</dbReference>
<evidence type="ECO:0000256" key="5">
    <source>
        <dbReference type="PROSITE-ProRule" id="PRU00221"/>
    </source>
</evidence>
<keyword evidence="2 5" id="KW-0853">WD repeat</keyword>
<keyword evidence="3" id="KW-0677">Repeat</keyword>
<comment type="subcellular location">
    <subcellularLocation>
        <location evidence="1">Nucleus</location>
    </subcellularLocation>
</comment>
<dbReference type="Pfam" id="PF00400">
    <property type="entry name" value="WD40"/>
    <property type="match status" value="2"/>
</dbReference>
<dbReference type="EMBL" id="JAKMXF010000356">
    <property type="protein sequence ID" value="KAI6646299.1"/>
    <property type="molecule type" value="Genomic_DNA"/>
</dbReference>
<evidence type="ECO:0000313" key="6">
    <source>
        <dbReference type="EMBL" id="KAI6646299.1"/>
    </source>
</evidence>
<dbReference type="PROSITE" id="PS50294">
    <property type="entry name" value="WD_REPEATS_REGION"/>
    <property type="match status" value="1"/>
</dbReference>
<dbReference type="InterPro" id="IPR001680">
    <property type="entry name" value="WD40_rpt"/>
</dbReference>
<keyword evidence="7" id="KW-1185">Reference proteome</keyword>